<proteinExistence type="predicted"/>
<name>X1K9E2_9ZZZZ</name>
<evidence type="ECO:0000259" key="1">
    <source>
        <dbReference type="Pfam" id="PF00899"/>
    </source>
</evidence>
<organism evidence="2">
    <name type="scientific">marine sediment metagenome</name>
    <dbReference type="NCBI Taxonomy" id="412755"/>
    <lineage>
        <taxon>unclassified sequences</taxon>
        <taxon>metagenomes</taxon>
        <taxon>ecological metagenomes</taxon>
    </lineage>
</organism>
<dbReference type="AlphaFoldDB" id="X1K9E2"/>
<feature type="non-terminal residue" evidence="2">
    <location>
        <position position="1"/>
    </location>
</feature>
<dbReference type="Gene3D" id="3.40.50.720">
    <property type="entry name" value="NAD(P)-binding Rossmann-like Domain"/>
    <property type="match status" value="1"/>
</dbReference>
<dbReference type="InterPro" id="IPR035985">
    <property type="entry name" value="Ubiquitin-activating_enz"/>
</dbReference>
<dbReference type="Pfam" id="PF00899">
    <property type="entry name" value="ThiF"/>
    <property type="match status" value="1"/>
</dbReference>
<dbReference type="InterPro" id="IPR000594">
    <property type="entry name" value="ThiF_NAD_FAD-bd"/>
</dbReference>
<accession>X1K9E2</accession>
<gene>
    <name evidence="2" type="ORF">S03H2_60025</name>
</gene>
<protein>
    <recommendedName>
        <fullName evidence="1">THIF-type NAD/FAD binding fold domain-containing protein</fullName>
    </recommendedName>
</protein>
<sequence>PSKGVDLVLVDHDRVEERNLTRQSFYREDLGKFKSETLARRLSTRFGRPVCYSTLPVAMERIASPGLVIGCVDNGLARRDIASAVLRIPSPKWWVDAGNGENFGQIVIGNTDILAEMTPDENIYRGLPLPTLQKPELLQQTPNTRSCAEVAEEQGPTINLMMAAAVVEVVRRLIDGTCSWVQLYIDMEAGALVPVLATPETLKPLMKRKGGSHEEPKR</sequence>
<evidence type="ECO:0000313" key="2">
    <source>
        <dbReference type="EMBL" id="GAH86859.1"/>
    </source>
</evidence>
<reference evidence="2" key="1">
    <citation type="journal article" date="2014" name="Front. Microbiol.">
        <title>High frequency of phylogenetically diverse reductive dehalogenase-homologous genes in deep subseafloor sedimentary metagenomes.</title>
        <authorList>
            <person name="Kawai M."/>
            <person name="Futagami T."/>
            <person name="Toyoda A."/>
            <person name="Takaki Y."/>
            <person name="Nishi S."/>
            <person name="Hori S."/>
            <person name="Arai W."/>
            <person name="Tsubouchi T."/>
            <person name="Morono Y."/>
            <person name="Uchiyama I."/>
            <person name="Ito T."/>
            <person name="Fujiyama A."/>
            <person name="Inagaki F."/>
            <person name="Takami H."/>
        </authorList>
    </citation>
    <scope>NUCLEOTIDE SEQUENCE</scope>
    <source>
        <strain evidence="2">Expedition CK06-06</strain>
    </source>
</reference>
<feature type="domain" description="THIF-type NAD/FAD binding fold" evidence="1">
    <location>
        <begin position="7"/>
        <end position="174"/>
    </location>
</feature>
<comment type="caution">
    <text evidence="2">The sequence shown here is derived from an EMBL/GenBank/DDBJ whole genome shotgun (WGS) entry which is preliminary data.</text>
</comment>
<dbReference type="GO" id="GO:0008641">
    <property type="term" value="F:ubiquitin-like modifier activating enzyme activity"/>
    <property type="evidence" value="ECO:0007669"/>
    <property type="project" value="InterPro"/>
</dbReference>
<dbReference type="EMBL" id="BARU01038647">
    <property type="protein sequence ID" value="GAH86859.1"/>
    <property type="molecule type" value="Genomic_DNA"/>
</dbReference>
<dbReference type="SUPFAM" id="SSF69572">
    <property type="entry name" value="Activating enzymes of the ubiquitin-like proteins"/>
    <property type="match status" value="1"/>
</dbReference>